<evidence type="ECO:0000313" key="1">
    <source>
        <dbReference type="EMBL" id="CUG92783.1"/>
    </source>
</evidence>
<evidence type="ECO:0000313" key="2">
    <source>
        <dbReference type="Proteomes" id="UP000051952"/>
    </source>
</evidence>
<accession>A0A0S4JRG3</accession>
<organism evidence="1 2">
    <name type="scientific">Bodo saltans</name>
    <name type="common">Flagellated protozoan</name>
    <dbReference type="NCBI Taxonomy" id="75058"/>
    <lineage>
        <taxon>Eukaryota</taxon>
        <taxon>Discoba</taxon>
        <taxon>Euglenozoa</taxon>
        <taxon>Kinetoplastea</taxon>
        <taxon>Metakinetoplastina</taxon>
        <taxon>Eubodonida</taxon>
        <taxon>Bodonidae</taxon>
        <taxon>Bodo</taxon>
    </lineage>
</organism>
<keyword evidence="2" id="KW-1185">Reference proteome</keyword>
<dbReference type="AlphaFoldDB" id="A0A0S4JRG3"/>
<gene>
    <name evidence="1" type="ORF">BSAL_39340</name>
</gene>
<dbReference type="EMBL" id="CYKH01002086">
    <property type="protein sequence ID" value="CUG92783.1"/>
    <property type="molecule type" value="Genomic_DNA"/>
</dbReference>
<dbReference type="OrthoDB" id="283575at2759"/>
<name>A0A0S4JRG3_BODSA</name>
<reference evidence="2" key="1">
    <citation type="submission" date="2015-09" db="EMBL/GenBank/DDBJ databases">
        <authorList>
            <consortium name="Pathogen Informatics"/>
        </authorList>
    </citation>
    <scope>NUCLEOTIDE SEQUENCE [LARGE SCALE GENOMIC DNA]</scope>
    <source>
        <strain evidence="2">Lake Konstanz</strain>
    </source>
</reference>
<sequence>MNVHKHGTKCEISNTCTSAVDCNNHAGRVAGSRPSCTCYCLGAYYGKTCNLTRTLTLSFTRTTLLHSYFQRSNLLVAAYRNAFQ</sequence>
<protein>
    <recommendedName>
        <fullName evidence="3">EGF-like domain-containing protein</fullName>
    </recommendedName>
</protein>
<proteinExistence type="predicted"/>
<dbReference type="VEuPathDB" id="TriTrypDB:BSAL_39340"/>
<dbReference type="Proteomes" id="UP000051952">
    <property type="component" value="Unassembled WGS sequence"/>
</dbReference>
<evidence type="ECO:0008006" key="3">
    <source>
        <dbReference type="Google" id="ProtNLM"/>
    </source>
</evidence>